<protein>
    <submittedName>
        <fullName evidence="2">Uncharacterized protein</fullName>
    </submittedName>
</protein>
<keyword evidence="3" id="KW-1185">Reference proteome</keyword>
<organism evidence="2 3">
    <name type="scientific">Brachionus plicatilis</name>
    <name type="common">Marine rotifer</name>
    <name type="synonym">Brachionus muelleri</name>
    <dbReference type="NCBI Taxonomy" id="10195"/>
    <lineage>
        <taxon>Eukaryota</taxon>
        <taxon>Metazoa</taxon>
        <taxon>Spiralia</taxon>
        <taxon>Gnathifera</taxon>
        <taxon>Rotifera</taxon>
        <taxon>Eurotatoria</taxon>
        <taxon>Monogononta</taxon>
        <taxon>Pseudotrocha</taxon>
        <taxon>Ploima</taxon>
        <taxon>Brachionidae</taxon>
        <taxon>Brachionus</taxon>
    </lineage>
</organism>
<evidence type="ECO:0000256" key="1">
    <source>
        <dbReference type="SAM" id="Phobius"/>
    </source>
</evidence>
<dbReference type="EMBL" id="REGN01002084">
    <property type="protein sequence ID" value="RNA30493.1"/>
    <property type="molecule type" value="Genomic_DNA"/>
</dbReference>
<gene>
    <name evidence="2" type="ORF">BpHYR1_054342</name>
</gene>
<keyword evidence="1" id="KW-0472">Membrane</keyword>
<accession>A0A3M7S3U4</accession>
<evidence type="ECO:0000313" key="2">
    <source>
        <dbReference type="EMBL" id="RNA30493.1"/>
    </source>
</evidence>
<proteinExistence type="predicted"/>
<sequence>MINELKIWMTKPLLDICFASVFIRLNLYFIVLAKIDHAFKIFIFNENNLCNHSQIDQNYH</sequence>
<dbReference type="Proteomes" id="UP000276133">
    <property type="component" value="Unassembled WGS sequence"/>
</dbReference>
<feature type="transmembrane region" description="Helical" evidence="1">
    <location>
        <begin position="12"/>
        <end position="33"/>
    </location>
</feature>
<reference evidence="2 3" key="1">
    <citation type="journal article" date="2018" name="Sci. Rep.">
        <title>Genomic signatures of local adaptation to the degree of environmental predictability in rotifers.</title>
        <authorList>
            <person name="Franch-Gras L."/>
            <person name="Hahn C."/>
            <person name="Garcia-Roger E.M."/>
            <person name="Carmona M.J."/>
            <person name="Serra M."/>
            <person name="Gomez A."/>
        </authorList>
    </citation>
    <scope>NUCLEOTIDE SEQUENCE [LARGE SCALE GENOMIC DNA]</scope>
    <source>
        <strain evidence="2">HYR1</strain>
    </source>
</reference>
<keyword evidence="1" id="KW-1133">Transmembrane helix</keyword>
<keyword evidence="1" id="KW-0812">Transmembrane</keyword>
<dbReference type="AlphaFoldDB" id="A0A3M7S3U4"/>
<comment type="caution">
    <text evidence="2">The sequence shown here is derived from an EMBL/GenBank/DDBJ whole genome shotgun (WGS) entry which is preliminary data.</text>
</comment>
<evidence type="ECO:0000313" key="3">
    <source>
        <dbReference type="Proteomes" id="UP000276133"/>
    </source>
</evidence>
<name>A0A3M7S3U4_BRAPC</name>